<dbReference type="PANTHER" id="PTHR48080">
    <property type="entry name" value="D-GALACTONATE DEHYDRATASE-RELATED"/>
    <property type="match status" value="1"/>
</dbReference>
<dbReference type="GO" id="GO:0016853">
    <property type="term" value="F:isomerase activity"/>
    <property type="evidence" value="ECO:0007669"/>
    <property type="project" value="UniProtKB-KW"/>
</dbReference>
<evidence type="ECO:0000256" key="4">
    <source>
        <dbReference type="ARBA" id="ARBA00022842"/>
    </source>
</evidence>
<feature type="domain" description="Mandelate racemase/muconate lactonizing enzyme C-terminal" evidence="5">
    <location>
        <begin position="148"/>
        <end position="243"/>
    </location>
</feature>
<dbReference type="InterPro" id="IPR036849">
    <property type="entry name" value="Enolase-like_C_sf"/>
</dbReference>
<dbReference type="SUPFAM" id="SSF54826">
    <property type="entry name" value="Enolase N-terminal domain-like"/>
    <property type="match status" value="1"/>
</dbReference>
<dbReference type="RefSeq" id="WP_055670592.1">
    <property type="nucleotide sequence ID" value="NZ_CXWD01000003.1"/>
</dbReference>
<dbReference type="OrthoDB" id="9802699at2"/>
<dbReference type="SFLD" id="SFLDS00001">
    <property type="entry name" value="Enolase"/>
    <property type="match status" value="1"/>
</dbReference>
<dbReference type="Gene3D" id="3.30.390.10">
    <property type="entry name" value="Enolase-like, N-terminal domain"/>
    <property type="match status" value="1"/>
</dbReference>
<dbReference type="AlphaFoldDB" id="A0A0M6ZVA3"/>
<dbReference type="PROSITE" id="PS00908">
    <property type="entry name" value="MR_MLE_1"/>
    <property type="match status" value="1"/>
</dbReference>
<keyword evidence="7" id="KW-1185">Reference proteome</keyword>
<dbReference type="Pfam" id="PF02746">
    <property type="entry name" value="MR_MLE_N"/>
    <property type="match status" value="1"/>
</dbReference>
<dbReference type="InterPro" id="IPR013342">
    <property type="entry name" value="Mandelate_racemase_C"/>
</dbReference>
<dbReference type="InterPro" id="IPR034593">
    <property type="entry name" value="DgoD-like"/>
</dbReference>
<dbReference type="InterPro" id="IPR013341">
    <property type="entry name" value="Mandelate_racemase_N_dom"/>
</dbReference>
<dbReference type="GO" id="GO:0009063">
    <property type="term" value="P:amino acid catabolic process"/>
    <property type="evidence" value="ECO:0007669"/>
    <property type="project" value="InterPro"/>
</dbReference>
<reference evidence="7" key="1">
    <citation type="submission" date="2015-07" db="EMBL/GenBank/DDBJ databases">
        <authorList>
            <person name="Rodrigo-Torres Lidia"/>
            <person name="Arahal R.David."/>
        </authorList>
    </citation>
    <scope>NUCLEOTIDE SEQUENCE [LARGE SCALE GENOMIC DNA]</scope>
    <source>
        <strain evidence="7">CECT 5112</strain>
    </source>
</reference>
<name>A0A0M6ZVA3_9HYPH</name>
<dbReference type="FunFam" id="3.30.390.10:FF:000009">
    <property type="entry name" value="Hydrophobic dipeptide epimerase"/>
    <property type="match status" value="1"/>
</dbReference>
<evidence type="ECO:0000256" key="1">
    <source>
        <dbReference type="ARBA" id="ARBA00001946"/>
    </source>
</evidence>
<dbReference type="EC" id="5.1.1.-" evidence="6"/>
<keyword evidence="6" id="KW-0413">Isomerase</keyword>
<protein>
    <submittedName>
        <fullName evidence="6">L-Ala-D/L-Glu epimerase</fullName>
        <ecNumber evidence="6">5.1.1.-</ecNumber>
    </submittedName>
</protein>
<evidence type="ECO:0000259" key="5">
    <source>
        <dbReference type="SMART" id="SM00922"/>
    </source>
</evidence>
<dbReference type="InterPro" id="IPR029065">
    <property type="entry name" value="Enolase_C-like"/>
</dbReference>
<evidence type="ECO:0000256" key="2">
    <source>
        <dbReference type="ARBA" id="ARBA00008031"/>
    </source>
</evidence>
<dbReference type="Proteomes" id="UP000053235">
    <property type="component" value="Unassembled WGS sequence"/>
</dbReference>
<dbReference type="EMBL" id="CXWD01000003">
    <property type="protein sequence ID" value="CTQ65464.1"/>
    <property type="molecule type" value="Genomic_DNA"/>
</dbReference>
<evidence type="ECO:0000256" key="3">
    <source>
        <dbReference type="ARBA" id="ARBA00022723"/>
    </source>
</evidence>
<dbReference type="SUPFAM" id="SSF51604">
    <property type="entry name" value="Enolase C-terminal domain-like"/>
    <property type="match status" value="1"/>
</dbReference>
<dbReference type="PANTHER" id="PTHR48080:SF3">
    <property type="entry name" value="ENOLASE SUPERFAMILY MEMBER DDB_G0284701"/>
    <property type="match status" value="1"/>
</dbReference>
<dbReference type="STRING" id="388408.LAX5112_00637"/>
<dbReference type="SMART" id="SM00922">
    <property type="entry name" value="MR_MLE"/>
    <property type="match status" value="1"/>
</dbReference>
<accession>A0A0M6ZVA3</accession>
<keyword evidence="4" id="KW-0460">Magnesium</keyword>
<dbReference type="GO" id="GO:0000287">
    <property type="term" value="F:magnesium ion binding"/>
    <property type="evidence" value="ECO:0007669"/>
    <property type="project" value="UniProtKB-ARBA"/>
</dbReference>
<evidence type="ECO:0000313" key="7">
    <source>
        <dbReference type="Proteomes" id="UP000053235"/>
    </source>
</evidence>
<keyword evidence="3" id="KW-0479">Metal-binding</keyword>
<gene>
    <name evidence="6" type="primary">ykfB_1</name>
    <name evidence="6" type="ORF">LAX5112_00637</name>
</gene>
<organism evidence="6 7">
    <name type="scientific">Roseibium alexandrii</name>
    <dbReference type="NCBI Taxonomy" id="388408"/>
    <lineage>
        <taxon>Bacteria</taxon>
        <taxon>Pseudomonadati</taxon>
        <taxon>Pseudomonadota</taxon>
        <taxon>Alphaproteobacteria</taxon>
        <taxon>Hyphomicrobiales</taxon>
        <taxon>Stappiaceae</taxon>
        <taxon>Roseibium</taxon>
    </lineage>
</organism>
<evidence type="ECO:0000313" key="6">
    <source>
        <dbReference type="EMBL" id="CTQ65464.1"/>
    </source>
</evidence>
<dbReference type="Gene3D" id="3.20.20.120">
    <property type="entry name" value="Enolase-like C-terminal domain"/>
    <property type="match status" value="1"/>
</dbReference>
<dbReference type="Pfam" id="PF13378">
    <property type="entry name" value="MR_MLE_C"/>
    <property type="match status" value="1"/>
</dbReference>
<proteinExistence type="inferred from homology"/>
<dbReference type="SFLD" id="SFLDG00180">
    <property type="entry name" value="muconate_cycloisomerase"/>
    <property type="match status" value="1"/>
</dbReference>
<dbReference type="InterPro" id="IPR018110">
    <property type="entry name" value="Mandel_Rmase/mucon_lact_enz_CS"/>
</dbReference>
<dbReference type="InterPro" id="IPR029017">
    <property type="entry name" value="Enolase-like_N"/>
</dbReference>
<comment type="similarity">
    <text evidence="2">Belongs to the mandelate racemase/muconate lactonizing enzyme family.</text>
</comment>
<comment type="cofactor">
    <cofactor evidence="1">
        <name>Mg(2+)</name>
        <dbReference type="ChEBI" id="CHEBI:18420"/>
    </cofactor>
</comment>
<sequence>MRNVPDLEISGLSLWRVPLTSHETYYMASGKACATVDSMVVRIETKQGVSGWGEVCPIPQYLPAYANGVAPALEELAPVLIGRSPIGAEAAMAACNKHLIGHVYAKSAIDIALWDLTGKACGLPIYTLLGGLQTDQLPLYHSITCIAPNDMVRIAKEAIAAGMTQIQVKLGADDDWQADVARLRLVREAVGPGPIVYGDWNCGATRMDATRVGRAVADLDIMLEQPCQTLEECAAVRAATGLPMKLDENAHDIASLLKAYELGCMDAVALKLSKFGGITELRKARDLCLYAGARMCVEDTWGSDIATAAALHVAAATPRQGIMNVCDLSGYVAPRIDPVAPSRTGGFISPPSGPGLGVSPDPDVLGDPILDLAA</sequence>